<reference evidence="4 5" key="1">
    <citation type="submission" date="2024-05" db="EMBL/GenBank/DDBJ databases">
        <title>A draft genome resource for the thread blight pathogen Marasmius tenuissimus strain MS-2.</title>
        <authorList>
            <person name="Yulfo-Soto G.E."/>
            <person name="Baruah I.K."/>
            <person name="Amoako-Attah I."/>
            <person name="Bukari Y."/>
            <person name="Meinhardt L.W."/>
            <person name="Bailey B.A."/>
            <person name="Cohen S.P."/>
        </authorList>
    </citation>
    <scope>NUCLEOTIDE SEQUENCE [LARGE SCALE GENOMIC DNA]</scope>
    <source>
        <strain evidence="4 5">MS-2</strain>
    </source>
</reference>
<dbReference type="Gene3D" id="3.40.50.720">
    <property type="entry name" value="NAD(P)-binding Rossmann-like Domain"/>
    <property type="match status" value="2"/>
</dbReference>
<dbReference type="EMBL" id="JBBXMP010000035">
    <property type="protein sequence ID" value="KAL0066497.1"/>
    <property type="molecule type" value="Genomic_DNA"/>
</dbReference>
<keyword evidence="1" id="KW-0560">Oxidoreductase</keyword>
<dbReference type="PANTHER" id="PTHR10366:SF564">
    <property type="entry name" value="STEROL-4-ALPHA-CARBOXYLATE 3-DEHYDROGENASE, DECARBOXYLATING"/>
    <property type="match status" value="1"/>
</dbReference>
<dbReference type="InterPro" id="IPR050425">
    <property type="entry name" value="NAD(P)_dehydrat-like"/>
</dbReference>
<comment type="similarity">
    <text evidence="2">Belongs to the NAD(P)-dependent epimerase/dehydratase family. Dihydroflavonol-4-reductase subfamily.</text>
</comment>
<keyword evidence="5" id="KW-1185">Reference proteome</keyword>
<name>A0ABR2ZXR5_9AGAR</name>
<dbReference type="SUPFAM" id="SSF51735">
    <property type="entry name" value="NAD(P)-binding Rossmann-fold domains"/>
    <property type="match status" value="1"/>
</dbReference>
<dbReference type="Proteomes" id="UP001437256">
    <property type="component" value="Unassembled WGS sequence"/>
</dbReference>
<evidence type="ECO:0000256" key="1">
    <source>
        <dbReference type="ARBA" id="ARBA00023002"/>
    </source>
</evidence>
<dbReference type="InterPro" id="IPR001509">
    <property type="entry name" value="Epimerase_deHydtase"/>
</dbReference>
<gene>
    <name evidence="4" type="ORF">AAF712_006540</name>
</gene>
<accession>A0ABR2ZXR5</accession>
<evidence type="ECO:0000256" key="2">
    <source>
        <dbReference type="ARBA" id="ARBA00023445"/>
    </source>
</evidence>
<feature type="domain" description="NAD-dependent epimerase/dehydratase" evidence="3">
    <location>
        <begin position="7"/>
        <end position="121"/>
    </location>
</feature>
<protein>
    <recommendedName>
        <fullName evidence="3">NAD-dependent epimerase/dehydratase domain-containing protein</fullName>
    </recommendedName>
</protein>
<organism evidence="4 5">
    <name type="scientific">Marasmius tenuissimus</name>
    <dbReference type="NCBI Taxonomy" id="585030"/>
    <lineage>
        <taxon>Eukaryota</taxon>
        <taxon>Fungi</taxon>
        <taxon>Dikarya</taxon>
        <taxon>Basidiomycota</taxon>
        <taxon>Agaricomycotina</taxon>
        <taxon>Agaricomycetes</taxon>
        <taxon>Agaricomycetidae</taxon>
        <taxon>Agaricales</taxon>
        <taxon>Marasmiineae</taxon>
        <taxon>Marasmiaceae</taxon>
        <taxon>Marasmius</taxon>
    </lineage>
</organism>
<evidence type="ECO:0000313" key="5">
    <source>
        <dbReference type="Proteomes" id="UP001437256"/>
    </source>
</evidence>
<sequence>MGLPQTIFVTGGTGFIGSHVVEELLNQGFALRCAARASNKTTFFKNYYTSNYSANRFQVVDILDITTAQLGDVLRGVDAVIHLASPPGRATAEEIYRGAVDGTLNILEQAKRAGVNRVVITGMIQTGKLGVNTYIYQLIVPDGVYPFTGQHVDVRDAAKAHVLALKSSSASSSSNEKNQIGFVSPHLINSKQAVSLLAERRPALKSRLIKGEPPISGEEPFPCDYEKIEQLLGFSGGDFTAVEETLLDTIDNYIELESRWIKDGHTVEIPHYD</sequence>
<dbReference type="PANTHER" id="PTHR10366">
    <property type="entry name" value="NAD DEPENDENT EPIMERASE/DEHYDRATASE"/>
    <property type="match status" value="1"/>
</dbReference>
<evidence type="ECO:0000313" key="4">
    <source>
        <dbReference type="EMBL" id="KAL0066497.1"/>
    </source>
</evidence>
<dbReference type="Pfam" id="PF01370">
    <property type="entry name" value="Epimerase"/>
    <property type="match status" value="1"/>
</dbReference>
<proteinExistence type="inferred from homology"/>
<comment type="caution">
    <text evidence="4">The sequence shown here is derived from an EMBL/GenBank/DDBJ whole genome shotgun (WGS) entry which is preliminary data.</text>
</comment>
<dbReference type="InterPro" id="IPR036291">
    <property type="entry name" value="NAD(P)-bd_dom_sf"/>
</dbReference>
<evidence type="ECO:0000259" key="3">
    <source>
        <dbReference type="Pfam" id="PF01370"/>
    </source>
</evidence>